<dbReference type="SMART" id="SM00177">
    <property type="entry name" value="ARF"/>
    <property type="match status" value="1"/>
</dbReference>
<dbReference type="NCBIfam" id="TIGR00231">
    <property type="entry name" value="small_GTP"/>
    <property type="match status" value="1"/>
</dbReference>
<dbReference type="Proteomes" id="UP000494206">
    <property type="component" value="Unassembled WGS sequence"/>
</dbReference>
<dbReference type="SMART" id="SM00175">
    <property type="entry name" value="RAB"/>
    <property type="match status" value="1"/>
</dbReference>
<evidence type="ECO:0000256" key="2">
    <source>
        <dbReference type="ARBA" id="ARBA00019766"/>
    </source>
</evidence>
<feature type="binding site" evidence="6">
    <location>
        <position position="31"/>
    </location>
    <ligand>
        <name>Mg(2+)</name>
        <dbReference type="ChEBI" id="CHEBI:18420"/>
    </ligand>
</feature>
<dbReference type="PRINTS" id="PR00328">
    <property type="entry name" value="SAR1GTPBP"/>
</dbReference>
<reference evidence="8 9" key="1">
    <citation type="submission" date="2020-04" db="EMBL/GenBank/DDBJ databases">
        <authorList>
            <person name="Laetsch R D."/>
            <person name="Stevens L."/>
            <person name="Kumar S."/>
            <person name="Blaxter L. M."/>
        </authorList>
    </citation>
    <scope>NUCLEOTIDE SEQUENCE [LARGE SCALE GENOMIC DNA]</scope>
</reference>
<keyword evidence="4 5" id="KW-0342">GTP-binding</keyword>
<feature type="binding site" evidence="5">
    <location>
        <begin position="24"/>
        <end position="31"/>
    </location>
    <ligand>
        <name>GTP</name>
        <dbReference type="ChEBI" id="CHEBI:37565"/>
    </ligand>
</feature>
<organism evidence="8 9">
    <name type="scientific">Caenorhabditis bovis</name>
    <dbReference type="NCBI Taxonomy" id="2654633"/>
    <lineage>
        <taxon>Eukaryota</taxon>
        <taxon>Metazoa</taxon>
        <taxon>Ecdysozoa</taxon>
        <taxon>Nematoda</taxon>
        <taxon>Chromadorea</taxon>
        <taxon>Rhabditida</taxon>
        <taxon>Rhabditina</taxon>
        <taxon>Rhabditomorpha</taxon>
        <taxon>Rhabditoidea</taxon>
        <taxon>Rhabditidae</taxon>
        <taxon>Peloderinae</taxon>
        <taxon>Caenorhabditis</taxon>
    </lineage>
</organism>
<evidence type="ECO:0000256" key="7">
    <source>
        <dbReference type="RuleBase" id="RU003925"/>
    </source>
</evidence>
<dbReference type="EMBL" id="CADEPM010000003">
    <property type="protein sequence ID" value="CAB3403544.1"/>
    <property type="molecule type" value="Genomic_DNA"/>
</dbReference>
<dbReference type="Pfam" id="PF00025">
    <property type="entry name" value="Arf"/>
    <property type="match status" value="1"/>
</dbReference>
<comment type="similarity">
    <text evidence="1 7">Belongs to the small GTPase superfamily. Arf family.</text>
</comment>
<keyword evidence="6" id="KW-0479">Metal-binding</keyword>
<feature type="binding site" evidence="5">
    <location>
        <position position="72"/>
    </location>
    <ligand>
        <name>GTP</name>
        <dbReference type="ChEBI" id="CHEBI:37565"/>
    </ligand>
</feature>
<dbReference type="PROSITE" id="PS51419">
    <property type="entry name" value="RAB"/>
    <property type="match status" value="1"/>
</dbReference>
<dbReference type="FunFam" id="3.40.50.300:FF:001166">
    <property type="entry name" value="ADP-ribosylation factor D"/>
    <property type="match status" value="1"/>
</dbReference>
<evidence type="ECO:0000256" key="5">
    <source>
        <dbReference type="PIRSR" id="PIRSR606689-1"/>
    </source>
</evidence>
<proteinExistence type="inferred from homology"/>
<keyword evidence="9" id="KW-1185">Reference proteome</keyword>
<evidence type="ECO:0000256" key="3">
    <source>
        <dbReference type="ARBA" id="ARBA00022741"/>
    </source>
</evidence>
<evidence type="ECO:0000256" key="4">
    <source>
        <dbReference type="ARBA" id="ARBA00023134"/>
    </source>
</evidence>
<dbReference type="OrthoDB" id="442317at2759"/>
<dbReference type="InterPro" id="IPR024156">
    <property type="entry name" value="Small_GTPase_ARF"/>
</dbReference>
<comment type="caution">
    <text evidence="8">The sequence shown here is derived from an EMBL/GenBank/DDBJ whole genome shotgun (WGS) entry which is preliminary data.</text>
</comment>
<dbReference type="InterPro" id="IPR027417">
    <property type="entry name" value="P-loop_NTPase"/>
</dbReference>
<dbReference type="PANTHER" id="PTHR11711">
    <property type="entry name" value="ADP RIBOSYLATION FACTOR-RELATED"/>
    <property type="match status" value="1"/>
</dbReference>
<evidence type="ECO:0000256" key="1">
    <source>
        <dbReference type="ARBA" id="ARBA00010290"/>
    </source>
</evidence>
<name>A0A8S1EU18_9PELO</name>
<dbReference type="Gene3D" id="3.40.50.300">
    <property type="entry name" value="P-loop containing nucleotide triphosphate hydrolases"/>
    <property type="match status" value="1"/>
</dbReference>
<dbReference type="GO" id="GO:0005525">
    <property type="term" value="F:GTP binding"/>
    <property type="evidence" value="ECO:0007669"/>
    <property type="project" value="UniProtKB-KW"/>
</dbReference>
<evidence type="ECO:0000256" key="6">
    <source>
        <dbReference type="PIRSR" id="PIRSR606689-2"/>
    </source>
</evidence>
<dbReference type="AlphaFoldDB" id="A0A8S1EU18"/>
<dbReference type="InterPro" id="IPR005225">
    <property type="entry name" value="Small_GTP-bd"/>
</dbReference>
<dbReference type="SUPFAM" id="SSF52540">
    <property type="entry name" value="P-loop containing nucleoside triphosphate hydrolases"/>
    <property type="match status" value="1"/>
</dbReference>
<dbReference type="InterPro" id="IPR006689">
    <property type="entry name" value="Small_GTPase_ARF/SAR"/>
</dbReference>
<dbReference type="PROSITE" id="PS51417">
    <property type="entry name" value="ARF"/>
    <property type="match status" value="1"/>
</dbReference>
<dbReference type="GO" id="GO:0046872">
    <property type="term" value="F:metal ion binding"/>
    <property type="evidence" value="ECO:0007669"/>
    <property type="project" value="UniProtKB-KW"/>
</dbReference>
<accession>A0A8S1EU18</accession>
<feature type="binding site" evidence="5">
    <location>
        <begin position="130"/>
        <end position="133"/>
    </location>
    <ligand>
        <name>GTP</name>
        <dbReference type="ChEBI" id="CHEBI:37565"/>
    </ligand>
</feature>
<keyword evidence="6" id="KW-0460">Magnesium</keyword>
<keyword evidence="3 5" id="KW-0547">Nucleotide-binding</keyword>
<gene>
    <name evidence="8" type="ORF">CBOVIS_LOCUS6006</name>
</gene>
<feature type="binding site" evidence="6">
    <location>
        <position position="50"/>
    </location>
    <ligand>
        <name>Mg(2+)</name>
        <dbReference type="ChEBI" id="CHEBI:18420"/>
    </ligand>
</feature>
<evidence type="ECO:0000313" key="8">
    <source>
        <dbReference type="EMBL" id="CAB3403544.1"/>
    </source>
</evidence>
<evidence type="ECO:0000313" key="9">
    <source>
        <dbReference type="Proteomes" id="UP000494206"/>
    </source>
</evidence>
<sequence>MGFFSSLSSLFGLGKKQVHVVVVGLDNSGKTTILNQLKTPETRTAQIVPTVGFNVSNVQTGNLVINAFDMAGQAKYRSMWESYYSTAQGIVFVVDSSDKLRMPLARDELWMIMDHKDIAHKPVPILVLANKMDEPEAMTSAEISVSLGLEVIRGHHWTIQSTCALNGVGLDKAMQWLSSEILIYLETRK</sequence>
<dbReference type="GO" id="GO:0003924">
    <property type="term" value="F:GTPase activity"/>
    <property type="evidence" value="ECO:0007669"/>
    <property type="project" value="InterPro"/>
</dbReference>
<protein>
    <recommendedName>
        <fullName evidence="2">ADP-ribosylation factor-like protein 6</fullName>
    </recommendedName>
</protein>
<dbReference type="SMART" id="SM00178">
    <property type="entry name" value="SAR"/>
    <property type="match status" value="1"/>
</dbReference>